<name>A0A1I1QQG6_9GAMM</name>
<evidence type="ECO:0000313" key="6">
    <source>
        <dbReference type="Proteomes" id="UP000198611"/>
    </source>
</evidence>
<gene>
    <name evidence="5" type="ORF">SAMN05660831_01123</name>
</gene>
<dbReference type="PANTHER" id="PTHR43023:SF3">
    <property type="entry name" value="PROTEIN TRIGALACTOSYLDIACYLGLYCEROL 3, CHLOROPLASTIC"/>
    <property type="match status" value="1"/>
</dbReference>
<keyword evidence="3 5" id="KW-0067">ATP-binding</keyword>
<sequence>MTTPVIELHGLINRLGGATIHDGLDLRVEPGEFMAVVGGSGSGKTVLLRSLALLHRPTAGSLRLFGETVADPETAAPSLRQRMGVLFQGGALFSDLSVTENVLRPLREHTRLPEDLLQEVAAIKLHLAGLDPAVGPQPPRSLSGGMVKRAALARALALDPELLLLDEPTAGLDPVAAAHFDAVINRLRYLLGLTVVVVTHDTDSIHAIADRVAFLGNQRILAVDTPAALREHARPEIRRFFAERAAITEEEFPWKRA</sequence>
<proteinExistence type="predicted"/>
<organism evidence="5 6">
    <name type="scientific">Thiohalospira halophila DSM 15071</name>
    <dbReference type="NCBI Taxonomy" id="1123397"/>
    <lineage>
        <taxon>Bacteria</taxon>
        <taxon>Pseudomonadati</taxon>
        <taxon>Pseudomonadota</taxon>
        <taxon>Gammaproteobacteria</taxon>
        <taxon>Thiohalospirales</taxon>
        <taxon>Thiohalospiraceae</taxon>
        <taxon>Thiohalospira</taxon>
    </lineage>
</organism>
<dbReference type="GO" id="GO:0016887">
    <property type="term" value="F:ATP hydrolysis activity"/>
    <property type="evidence" value="ECO:0007669"/>
    <property type="project" value="InterPro"/>
</dbReference>
<evidence type="ECO:0000256" key="1">
    <source>
        <dbReference type="ARBA" id="ARBA00022448"/>
    </source>
</evidence>
<dbReference type="EMBL" id="FOMJ01000003">
    <property type="protein sequence ID" value="SFD22078.1"/>
    <property type="molecule type" value="Genomic_DNA"/>
</dbReference>
<dbReference type="InterPro" id="IPR003593">
    <property type="entry name" value="AAA+_ATPase"/>
</dbReference>
<evidence type="ECO:0000313" key="5">
    <source>
        <dbReference type="EMBL" id="SFD22078.1"/>
    </source>
</evidence>
<dbReference type="Proteomes" id="UP000198611">
    <property type="component" value="Unassembled WGS sequence"/>
</dbReference>
<evidence type="ECO:0000256" key="2">
    <source>
        <dbReference type="ARBA" id="ARBA00022741"/>
    </source>
</evidence>
<accession>A0A1I1QQG6</accession>
<dbReference type="SMART" id="SM00382">
    <property type="entry name" value="AAA"/>
    <property type="match status" value="1"/>
</dbReference>
<keyword evidence="1" id="KW-0813">Transport</keyword>
<protein>
    <submittedName>
        <fullName evidence="5">Phospholipid/cholesterol/gamma-HCH transport system ATP-binding protein</fullName>
    </submittedName>
</protein>
<dbReference type="InterPro" id="IPR027417">
    <property type="entry name" value="P-loop_NTPase"/>
</dbReference>
<evidence type="ECO:0000256" key="3">
    <source>
        <dbReference type="ARBA" id="ARBA00022840"/>
    </source>
</evidence>
<dbReference type="STRING" id="1123397.SAMN05660831_01123"/>
<dbReference type="OrthoDB" id="9802264at2"/>
<dbReference type="InterPro" id="IPR003439">
    <property type="entry name" value="ABC_transporter-like_ATP-bd"/>
</dbReference>
<dbReference type="SUPFAM" id="SSF52540">
    <property type="entry name" value="P-loop containing nucleoside triphosphate hydrolases"/>
    <property type="match status" value="1"/>
</dbReference>
<evidence type="ECO:0000259" key="4">
    <source>
        <dbReference type="PROSITE" id="PS50893"/>
    </source>
</evidence>
<dbReference type="Pfam" id="PF00005">
    <property type="entry name" value="ABC_tran"/>
    <property type="match status" value="1"/>
</dbReference>
<dbReference type="PROSITE" id="PS50893">
    <property type="entry name" value="ABC_TRANSPORTER_2"/>
    <property type="match status" value="1"/>
</dbReference>
<keyword evidence="2" id="KW-0547">Nucleotide-binding</keyword>
<dbReference type="Gene3D" id="3.40.50.300">
    <property type="entry name" value="P-loop containing nucleotide triphosphate hydrolases"/>
    <property type="match status" value="1"/>
</dbReference>
<dbReference type="PANTHER" id="PTHR43023">
    <property type="entry name" value="PROTEIN TRIGALACTOSYLDIACYLGLYCEROL 3, CHLOROPLASTIC"/>
    <property type="match status" value="1"/>
</dbReference>
<dbReference type="AlphaFoldDB" id="A0A1I1QQG6"/>
<keyword evidence="6" id="KW-1185">Reference proteome</keyword>
<reference evidence="5 6" key="1">
    <citation type="submission" date="2016-10" db="EMBL/GenBank/DDBJ databases">
        <authorList>
            <person name="de Groot N.N."/>
        </authorList>
    </citation>
    <scope>NUCLEOTIDE SEQUENCE [LARGE SCALE GENOMIC DNA]</scope>
    <source>
        <strain evidence="5 6">HL3</strain>
    </source>
</reference>
<dbReference type="GO" id="GO:0005524">
    <property type="term" value="F:ATP binding"/>
    <property type="evidence" value="ECO:0007669"/>
    <property type="project" value="UniProtKB-KW"/>
</dbReference>
<feature type="domain" description="ABC transporter" evidence="4">
    <location>
        <begin position="6"/>
        <end position="242"/>
    </location>
</feature>
<dbReference type="RefSeq" id="WP_093427788.1">
    <property type="nucleotide sequence ID" value="NZ_FOMJ01000003.1"/>
</dbReference>